<dbReference type="OrthoDB" id="9814612at2"/>
<dbReference type="EMBL" id="SRJD01000006">
    <property type="protein sequence ID" value="TGA98749.1"/>
    <property type="molecule type" value="Genomic_DNA"/>
</dbReference>
<dbReference type="InterPro" id="IPR028098">
    <property type="entry name" value="Glyco_trans_4-like_N"/>
</dbReference>
<comment type="caution">
    <text evidence="3">The sequence shown here is derived from an EMBL/GenBank/DDBJ whole genome shotgun (WGS) entry which is preliminary data.</text>
</comment>
<sequence>MHQFYPETYTGTENFLLNLSRQVKTDGHDVKVITHSFQPDSYFEHTYENILYKEFLYKDIPIIAYKHLNDPGPQTLYQSLEDSELTRFADMIFQKEQPDIVHVAHPIRMGEFINVSIKRGIPYFITLTDYFMMCPKGILMTSAGSPCSGAKQGDACRTLCPEINNEFVKYRYNQSKNILLSAKKVIAPSFFLARMFQKEFPEIDINVIHYGINKENFIQKKAFYTKNQKLTFCYAGSHYYHKGLHVLIKAFLNSKVKKAKLKIYGSGNDESYNHQIRESASKNGNIEFCGVYDELDIGKIFGEVDVLIVPSIWHENCPFVVYEALACGLPVIASDVGGITEIIDHGRNGFIFPRSHSEKLTKILSKIIKEPELLNGIKENINKEKVRTVTEEAHEYLVFYHSVYE</sequence>
<organism evidence="3 4">
    <name type="scientific">Sporolactobacillus shoreae</name>
    <dbReference type="NCBI Taxonomy" id="1465501"/>
    <lineage>
        <taxon>Bacteria</taxon>
        <taxon>Bacillati</taxon>
        <taxon>Bacillota</taxon>
        <taxon>Bacilli</taxon>
        <taxon>Bacillales</taxon>
        <taxon>Sporolactobacillaceae</taxon>
        <taxon>Sporolactobacillus</taxon>
    </lineage>
</organism>
<dbReference type="InterPro" id="IPR001296">
    <property type="entry name" value="Glyco_trans_1"/>
</dbReference>
<evidence type="ECO:0000313" key="4">
    <source>
        <dbReference type="Proteomes" id="UP000298347"/>
    </source>
</evidence>
<feature type="domain" description="Glycosyltransferase subfamily 4-like N-terminal" evidence="2">
    <location>
        <begin position="10"/>
        <end position="215"/>
    </location>
</feature>
<evidence type="ECO:0000313" key="3">
    <source>
        <dbReference type="EMBL" id="TGA98749.1"/>
    </source>
</evidence>
<accession>A0A4Z0GNU6</accession>
<dbReference type="AlphaFoldDB" id="A0A4Z0GNU6"/>
<protein>
    <submittedName>
        <fullName evidence="3">Glycosyltransferase</fullName>
    </submittedName>
</protein>
<gene>
    <name evidence="3" type="ORF">E4665_07575</name>
</gene>
<dbReference type="Gene3D" id="3.40.50.2000">
    <property type="entry name" value="Glycogen Phosphorylase B"/>
    <property type="match status" value="2"/>
</dbReference>
<dbReference type="InterPro" id="IPR050194">
    <property type="entry name" value="Glycosyltransferase_grp1"/>
</dbReference>
<dbReference type="Pfam" id="PF00534">
    <property type="entry name" value="Glycos_transf_1"/>
    <property type="match status" value="1"/>
</dbReference>
<dbReference type="Proteomes" id="UP000298347">
    <property type="component" value="Unassembled WGS sequence"/>
</dbReference>
<dbReference type="GO" id="GO:0016757">
    <property type="term" value="F:glycosyltransferase activity"/>
    <property type="evidence" value="ECO:0007669"/>
    <property type="project" value="InterPro"/>
</dbReference>
<dbReference type="PANTHER" id="PTHR45947">
    <property type="entry name" value="SULFOQUINOVOSYL TRANSFERASE SQD2"/>
    <property type="match status" value="1"/>
</dbReference>
<dbReference type="Pfam" id="PF13439">
    <property type="entry name" value="Glyco_transf_4"/>
    <property type="match status" value="1"/>
</dbReference>
<name>A0A4Z0GNU6_9BACL</name>
<reference evidence="3 4" key="1">
    <citation type="journal article" date="2015" name="Int. J. Syst. Evol. Microbiol.">
        <title>Sporolactobacillus shoreae sp. nov. and Sporolactobacillus spathodeae sp. nov., two spore-forming lactic acid bacteria isolated from tree barks in Thailand.</title>
        <authorList>
            <person name="Thamacharoensuk T."/>
            <person name="Kitahara M."/>
            <person name="Ohkuma M."/>
            <person name="Thongchul N."/>
            <person name="Tanasupawat S."/>
        </authorList>
    </citation>
    <scope>NUCLEOTIDE SEQUENCE [LARGE SCALE GENOMIC DNA]</scope>
    <source>
        <strain evidence="3 4">BK92</strain>
    </source>
</reference>
<evidence type="ECO:0000259" key="2">
    <source>
        <dbReference type="Pfam" id="PF13439"/>
    </source>
</evidence>
<feature type="domain" description="Glycosyl transferase family 1" evidence="1">
    <location>
        <begin position="224"/>
        <end position="383"/>
    </location>
</feature>
<dbReference type="SUPFAM" id="SSF53756">
    <property type="entry name" value="UDP-Glycosyltransferase/glycogen phosphorylase"/>
    <property type="match status" value="1"/>
</dbReference>
<evidence type="ECO:0000259" key="1">
    <source>
        <dbReference type="Pfam" id="PF00534"/>
    </source>
</evidence>
<keyword evidence="3" id="KW-0808">Transferase</keyword>
<proteinExistence type="predicted"/>
<dbReference type="PANTHER" id="PTHR45947:SF13">
    <property type="entry name" value="TRANSFERASE"/>
    <property type="match status" value="1"/>
</dbReference>
<keyword evidence="4" id="KW-1185">Reference proteome</keyword>